<evidence type="ECO:0000313" key="2">
    <source>
        <dbReference type="Proteomes" id="UP000502179"/>
    </source>
</evidence>
<dbReference type="Pfam" id="PF04453">
    <property type="entry name" value="LptD"/>
    <property type="match status" value="1"/>
</dbReference>
<dbReference type="GO" id="GO:0015920">
    <property type="term" value="P:lipopolysaccharide transport"/>
    <property type="evidence" value="ECO:0007669"/>
    <property type="project" value="InterPro"/>
</dbReference>
<dbReference type="RefSeq" id="WP_166032522.1">
    <property type="nucleotide sequence ID" value="NZ_CP048877.1"/>
</dbReference>
<reference evidence="1 2" key="1">
    <citation type="submission" date="2020-02" db="EMBL/GenBank/DDBJ databases">
        <title>Genome analysis of Thermosulfuriphilus ammonigenes ST65T, an anaerobic thermophilic chemolithoautotrophic bacterium isolated from a deep-sea hydrothermal vent.</title>
        <authorList>
            <person name="Slobodkina G."/>
            <person name="Allioux M."/>
            <person name="Merkel A."/>
            <person name="Alain K."/>
            <person name="Jebbar M."/>
            <person name="Slobodkin A."/>
        </authorList>
    </citation>
    <scope>NUCLEOTIDE SEQUENCE [LARGE SCALE GENOMIC DNA]</scope>
    <source>
        <strain evidence="1 2">ST65</strain>
    </source>
</reference>
<gene>
    <name evidence="1" type="ORF">G4V39_08485</name>
</gene>
<dbReference type="HAMAP" id="MF_01411">
    <property type="entry name" value="LPS_assembly_LptD"/>
    <property type="match status" value="1"/>
</dbReference>
<dbReference type="Proteomes" id="UP000502179">
    <property type="component" value="Chromosome"/>
</dbReference>
<dbReference type="AlphaFoldDB" id="A0A6G7PX90"/>
<name>A0A6G7PX90_9BACT</name>
<dbReference type="Gene3D" id="2.60.450.10">
    <property type="entry name" value="Lipopolysaccharide (LPS) transport protein A like domain"/>
    <property type="match status" value="1"/>
</dbReference>
<dbReference type="Pfam" id="PF19838">
    <property type="entry name" value="LptD_2"/>
    <property type="match status" value="1"/>
</dbReference>
<dbReference type="KEGG" id="tav:G4V39_08485"/>
<dbReference type="GO" id="GO:0043165">
    <property type="term" value="P:Gram-negative-bacterium-type cell outer membrane assembly"/>
    <property type="evidence" value="ECO:0007669"/>
    <property type="project" value="InterPro"/>
</dbReference>
<proteinExistence type="inferred from homology"/>
<dbReference type="InterPro" id="IPR045659">
    <property type="entry name" value="LptD_2"/>
</dbReference>
<dbReference type="GO" id="GO:0009279">
    <property type="term" value="C:cell outer membrane"/>
    <property type="evidence" value="ECO:0007669"/>
    <property type="project" value="InterPro"/>
</dbReference>
<organism evidence="1 2">
    <name type="scientific">Thermosulfuriphilus ammonigenes</name>
    <dbReference type="NCBI Taxonomy" id="1936021"/>
    <lineage>
        <taxon>Bacteria</taxon>
        <taxon>Pseudomonadati</taxon>
        <taxon>Thermodesulfobacteriota</taxon>
        <taxon>Thermodesulfobacteria</taxon>
        <taxon>Thermodesulfobacteriales</taxon>
        <taxon>Thermodesulfobacteriaceae</taxon>
        <taxon>Thermosulfuriphilus</taxon>
    </lineage>
</organism>
<protein>
    <submittedName>
        <fullName evidence="1">LPS-assembly protein LptD</fullName>
    </submittedName>
</protein>
<sequence>MKRAGTFLLLLGICLQAATIWAAPPWRILAQKITYFDNNRIIVAEGEVEVYHQDLAIYADRLRYDLLTENIYAYGHLRVRSGEDWIQGQEGIFNVRTATGTIQEAHLFIKKENFHVLARQIRKTGPETYEADQAVITTCDTCRSCPQRPAWSFFARRAKLTAEGYAKGYSVTFRVKDRGFLYSPYVSVATRAHRKTGLLLPRLTGGNRHGFGLEIPFFWAINDSLDLTFFPNYMAKRGLMTGVEFRYAWAKGSKGVFQLAYLNDKLKDDDYNDDGILRENKHRWWLKGKADHRLPRGFMAKLDLDLVSDKDFPLEFRSDPLGYDKAQRMFMEEFGRGIQVDTATIRTSTAQVSGTLGHNFLLGQLTWHDNQNPGGQKTTLQELPLLEWRNLKHPFWGPFYFEARNRYQYFWREEGTKGHRLDLHSKISLPLPTQPYLDVTLAYGLRETLYKVDWDSLENRKSYLDRTLYDLTADISTTILRVFYLQWRGIEKVRHSLRPRLLYTYIPPKDQKDLPYFDGGDRVATTNKITYSLTNFLTIKRETAPRRYAYRDVLRFKVQQSYSFREANRELTSPKDRRRPYSDIYVELEFTPHPKTYFRYDANFSVYGQGTTSANIILRLQDSRGSSLRVDWRRQKSLEVEELNSYLIYSLTPRLSLIFGYKKNLASDERVDTRYGLRYRSQCWQGEVTVLSTPYETRFTFLINLLGIGRFGL</sequence>
<keyword evidence="2" id="KW-1185">Reference proteome</keyword>
<dbReference type="EMBL" id="CP048877">
    <property type="protein sequence ID" value="QIJ72304.1"/>
    <property type="molecule type" value="Genomic_DNA"/>
</dbReference>
<dbReference type="InterPro" id="IPR007543">
    <property type="entry name" value="LptD_C"/>
</dbReference>
<accession>A0A6G7PX90</accession>
<evidence type="ECO:0000313" key="1">
    <source>
        <dbReference type="EMBL" id="QIJ72304.1"/>
    </source>
</evidence>
<dbReference type="PANTHER" id="PTHR30189:SF1">
    <property type="entry name" value="LPS-ASSEMBLY PROTEIN LPTD"/>
    <property type="match status" value="1"/>
</dbReference>
<dbReference type="InterPro" id="IPR050218">
    <property type="entry name" value="LptD"/>
</dbReference>
<dbReference type="PANTHER" id="PTHR30189">
    <property type="entry name" value="LPS-ASSEMBLY PROTEIN"/>
    <property type="match status" value="1"/>
</dbReference>
<dbReference type="GO" id="GO:1990351">
    <property type="term" value="C:transporter complex"/>
    <property type="evidence" value="ECO:0007669"/>
    <property type="project" value="TreeGrafter"/>
</dbReference>
<dbReference type="InterPro" id="IPR020889">
    <property type="entry name" value="LipoPS_assembly_LptD"/>
</dbReference>